<organism evidence="1 2">
    <name type="scientific">Gemmatirosa kalamazoonensis</name>
    <dbReference type="NCBI Taxonomy" id="861299"/>
    <lineage>
        <taxon>Bacteria</taxon>
        <taxon>Pseudomonadati</taxon>
        <taxon>Gemmatimonadota</taxon>
        <taxon>Gemmatimonadia</taxon>
        <taxon>Gemmatimonadales</taxon>
        <taxon>Gemmatimonadaceae</taxon>
        <taxon>Gemmatirosa</taxon>
    </lineage>
</organism>
<dbReference type="EMBL" id="CP007129">
    <property type="protein sequence ID" value="AHG92868.1"/>
    <property type="molecule type" value="Genomic_DNA"/>
</dbReference>
<geneLocation type="plasmid" evidence="1 2">
    <name>1</name>
</geneLocation>
<dbReference type="InParanoid" id="W0RTF4"/>
<sequence length="120" mass="12192">MDPVSAPEDRWRATLRIRSAGAPATFDALLVLGGARGGEMRAVVGETPFELAVPDGEVTVVVRPRDPARPVVAEFACEVGGQPAARGCGVAPVPVLHFRPGGVSCGGLPFADGKPAPPAA</sequence>
<dbReference type="KEGG" id="gba:J421_5333"/>
<gene>
    <name evidence="1" type="ORF">J421_5333</name>
</gene>
<evidence type="ECO:0000313" key="1">
    <source>
        <dbReference type="EMBL" id="AHG92868.1"/>
    </source>
</evidence>
<dbReference type="AlphaFoldDB" id="W0RTF4"/>
<keyword evidence="1" id="KW-0614">Plasmid</keyword>
<keyword evidence="2" id="KW-1185">Reference proteome</keyword>
<protein>
    <submittedName>
        <fullName evidence="1">Uncharacterized protein</fullName>
    </submittedName>
</protein>
<dbReference type="HOGENOM" id="CLU_2046306_0_0_0"/>
<dbReference type="RefSeq" id="WP_025414194.1">
    <property type="nucleotide sequence ID" value="NZ_CP007129.1"/>
</dbReference>
<dbReference type="Proteomes" id="UP000019151">
    <property type="component" value="Plasmid 1"/>
</dbReference>
<accession>W0RTF4</accession>
<proteinExistence type="predicted"/>
<evidence type="ECO:0000313" key="2">
    <source>
        <dbReference type="Proteomes" id="UP000019151"/>
    </source>
</evidence>
<reference evidence="1 2" key="1">
    <citation type="journal article" date="2014" name="Genome Announc.">
        <title>Genome Sequence and Methylome of Soil Bacterium Gemmatirosa kalamazoonensis KBS708T, a Member of the Rarely Cultivated Gemmatimonadetes Phylum.</title>
        <authorList>
            <person name="Debruyn J.M."/>
            <person name="Radosevich M."/>
            <person name="Wommack K.E."/>
            <person name="Polson S.W."/>
            <person name="Hauser L.J."/>
            <person name="Fawaz M.N."/>
            <person name="Korlach J."/>
            <person name="Tsai Y.C."/>
        </authorList>
    </citation>
    <scope>NUCLEOTIDE SEQUENCE [LARGE SCALE GENOMIC DNA]</scope>
    <source>
        <strain evidence="1 2">KBS708</strain>
        <plasmid evidence="2">Plasmid 1</plasmid>
    </source>
</reference>
<name>W0RTF4_9BACT</name>